<evidence type="ECO:0000313" key="1">
    <source>
        <dbReference type="EMBL" id="JAH97931.1"/>
    </source>
</evidence>
<reference evidence="1" key="1">
    <citation type="submission" date="2014-11" db="EMBL/GenBank/DDBJ databases">
        <authorList>
            <person name="Amaro Gonzalez C."/>
        </authorList>
    </citation>
    <scope>NUCLEOTIDE SEQUENCE</scope>
</reference>
<proteinExistence type="predicted"/>
<reference evidence="1" key="2">
    <citation type="journal article" date="2015" name="Fish Shellfish Immunol.">
        <title>Early steps in the European eel (Anguilla anguilla)-Vibrio vulnificus interaction in the gills: Role of the RtxA13 toxin.</title>
        <authorList>
            <person name="Callol A."/>
            <person name="Pajuelo D."/>
            <person name="Ebbesson L."/>
            <person name="Teles M."/>
            <person name="MacKenzie S."/>
            <person name="Amaro C."/>
        </authorList>
    </citation>
    <scope>NUCLEOTIDE SEQUENCE</scope>
</reference>
<protein>
    <submittedName>
        <fullName evidence="1">Uncharacterized protein</fullName>
    </submittedName>
</protein>
<accession>A0A0E9X660</accession>
<name>A0A0E9X660_ANGAN</name>
<dbReference type="EMBL" id="GBXM01010646">
    <property type="protein sequence ID" value="JAH97931.1"/>
    <property type="molecule type" value="Transcribed_RNA"/>
</dbReference>
<dbReference type="AlphaFoldDB" id="A0A0E9X660"/>
<organism evidence="1">
    <name type="scientific">Anguilla anguilla</name>
    <name type="common">European freshwater eel</name>
    <name type="synonym">Muraena anguilla</name>
    <dbReference type="NCBI Taxonomy" id="7936"/>
    <lineage>
        <taxon>Eukaryota</taxon>
        <taxon>Metazoa</taxon>
        <taxon>Chordata</taxon>
        <taxon>Craniata</taxon>
        <taxon>Vertebrata</taxon>
        <taxon>Euteleostomi</taxon>
        <taxon>Actinopterygii</taxon>
        <taxon>Neopterygii</taxon>
        <taxon>Teleostei</taxon>
        <taxon>Anguilliformes</taxon>
        <taxon>Anguillidae</taxon>
        <taxon>Anguilla</taxon>
    </lineage>
</organism>
<sequence length="84" mass="10348">MRFDHRCPKVCILLYVLEQKMSRLSKYDIKHKPFCLKNKLYLRFQYFIFQSIYLVLHRTSVYKDSTIKRYRLKICAVADQFSME</sequence>